<evidence type="ECO:0000256" key="1">
    <source>
        <dbReference type="ARBA" id="ARBA00004141"/>
    </source>
</evidence>
<dbReference type="KEGG" id="csol:105368946"/>
<keyword evidence="4" id="KW-0769">Symport</keyword>
<evidence type="ECO:0000256" key="5">
    <source>
        <dbReference type="ARBA" id="ARBA00022989"/>
    </source>
</evidence>
<evidence type="ECO:0000256" key="3">
    <source>
        <dbReference type="ARBA" id="ARBA00022692"/>
    </source>
</evidence>
<dbReference type="PROSITE" id="PS50850">
    <property type="entry name" value="MFS"/>
    <property type="match status" value="1"/>
</dbReference>
<feature type="transmembrane region" description="Helical" evidence="7">
    <location>
        <begin position="377"/>
        <end position="396"/>
    </location>
</feature>
<name>A0AAJ6YXZ5_9HYME</name>
<dbReference type="InterPro" id="IPR020846">
    <property type="entry name" value="MFS_dom"/>
</dbReference>
<evidence type="ECO:0000313" key="10">
    <source>
        <dbReference type="RefSeq" id="XP_011506436.1"/>
    </source>
</evidence>
<dbReference type="FunFam" id="1.20.1250.20:FF:000423">
    <property type="entry name" value="Putative inorganic phosphate cotransporter-like Protein"/>
    <property type="match status" value="1"/>
</dbReference>
<dbReference type="PANTHER" id="PTHR11662">
    <property type="entry name" value="SOLUTE CARRIER FAMILY 17"/>
    <property type="match status" value="1"/>
</dbReference>
<keyword evidence="9" id="KW-1185">Reference proteome</keyword>
<dbReference type="CDD" id="cd17318">
    <property type="entry name" value="MFS_SLC17"/>
    <property type="match status" value="1"/>
</dbReference>
<evidence type="ECO:0000256" key="6">
    <source>
        <dbReference type="ARBA" id="ARBA00023136"/>
    </source>
</evidence>
<feature type="transmembrane region" description="Helical" evidence="7">
    <location>
        <begin position="214"/>
        <end position="235"/>
    </location>
</feature>
<dbReference type="AlphaFoldDB" id="A0AAJ6YXZ5"/>
<evidence type="ECO:0000256" key="2">
    <source>
        <dbReference type="ARBA" id="ARBA00022448"/>
    </source>
</evidence>
<dbReference type="SUPFAM" id="SSF103473">
    <property type="entry name" value="MFS general substrate transporter"/>
    <property type="match status" value="1"/>
</dbReference>
<evidence type="ECO:0000259" key="8">
    <source>
        <dbReference type="PROSITE" id="PS50850"/>
    </source>
</evidence>
<dbReference type="InterPro" id="IPR011701">
    <property type="entry name" value="MFS"/>
</dbReference>
<feature type="domain" description="Major facilitator superfamily (MFS) profile" evidence="8">
    <location>
        <begin position="17"/>
        <end position="469"/>
    </location>
</feature>
<feature type="transmembrane region" description="Helical" evidence="7">
    <location>
        <begin position="443"/>
        <end position="465"/>
    </location>
</feature>
<reference evidence="10" key="1">
    <citation type="submission" date="2025-08" db="UniProtKB">
        <authorList>
            <consortium name="RefSeq"/>
        </authorList>
    </citation>
    <scope>IDENTIFICATION</scope>
</reference>
<feature type="transmembrane region" description="Helical" evidence="7">
    <location>
        <begin position="146"/>
        <end position="170"/>
    </location>
</feature>
<evidence type="ECO:0000313" key="9">
    <source>
        <dbReference type="Proteomes" id="UP000695007"/>
    </source>
</evidence>
<dbReference type="GO" id="GO:0015293">
    <property type="term" value="F:symporter activity"/>
    <property type="evidence" value="ECO:0007669"/>
    <property type="project" value="UniProtKB-KW"/>
</dbReference>
<dbReference type="PANTHER" id="PTHR11662:SF415">
    <property type="entry name" value="AT30085P-RELATED"/>
    <property type="match status" value="1"/>
</dbReference>
<dbReference type="RefSeq" id="XP_011506436.1">
    <property type="nucleotide sequence ID" value="XM_011508134.1"/>
</dbReference>
<dbReference type="Proteomes" id="UP000695007">
    <property type="component" value="Unplaced"/>
</dbReference>
<feature type="transmembrane region" description="Helical" evidence="7">
    <location>
        <begin position="316"/>
        <end position="341"/>
    </location>
</feature>
<dbReference type="InterPro" id="IPR050382">
    <property type="entry name" value="MFS_Na/Anion_cotransporter"/>
</dbReference>
<accession>A0AAJ6YXZ5</accession>
<comment type="subcellular location">
    <subcellularLocation>
        <location evidence="1">Membrane</location>
        <topology evidence="1">Multi-pass membrane protein</topology>
    </subcellularLocation>
</comment>
<protein>
    <submittedName>
        <fullName evidence="10">Sialin-like isoform X1</fullName>
    </submittedName>
</protein>
<proteinExistence type="predicted"/>
<feature type="transmembrane region" description="Helical" evidence="7">
    <location>
        <begin position="120"/>
        <end position="140"/>
    </location>
</feature>
<feature type="transmembrane region" description="Helical" evidence="7">
    <location>
        <begin position="278"/>
        <end position="296"/>
    </location>
</feature>
<feature type="transmembrane region" description="Helical" evidence="7">
    <location>
        <begin position="408"/>
        <end position="431"/>
    </location>
</feature>
<dbReference type="FunFam" id="1.20.1250.20:FF:000003">
    <property type="entry name" value="Solute carrier family 17 member 3"/>
    <property type="match status" value="1"/>
</dbReference>
<dbReference type="InterPro" id="IPR036259">
    <property type="entry name" value="MFS_trans_sf"/>
</dbReference>
<evidence type="ECO:0000256" key="7">
    <source>
        <dbReference type="SAM" id="Phobius"/>
    </source>
</evidence>
<organism evidence="9 10">
    <name type="scientific">Ceratosolen solmsi marchali</name>
    <dbReference type="NCBI Taxonomy" id="326594"/>
    <lineage>
        <taxon>Eukaryota</taxon>
        <taxon>Metazoa</taxon>
        <taxon>Ecdysozoa</taxon>
        <taxon>Arthropoda</taxon>
        <taxon>Hexapoda</taxon>
        <taxon>Insecta</taxon>
        <taxon>Pterygota</taxon>
        <taxon>Neoptera</taxon>
        <taxon>Endopterygota</taxon>
        <taxon>Hymenoptera</taxon>
        <taxon>Apocrita</taxon>
        <taxon>Proctotrupomorpha</taxon>
        <taxon>Chalcidoidea</taxon>
        <taxon>Agaonidae</taxon>
        <taxon>Agaoninae</taxon>
        <taxon>Ceratosolen</taxon>
    </lineage>
</organism>
<keyword evidence="6 7" id="KW-0472">Membrane</keyword>
<feature type="transmembrane region" description="Helical" evidence="7">
    <location>
        <begin position="182"/>
        <end position="208"/>
    </location>
</feature>
<dbReference type="Pfam" id="PF07690">
    <property type="entry name" value="MFS_1"/>
    <property type="match status" value="1"/>
</dbReference>
<keyword evidence="2" id="KW-0813">Transport</keyword>
<evidence type="ECO:0000256" key="4">
    <source>
        <dbReference type="ARBA" id="ARBA00022847"/>
    </source>
</evidence>
<dbReference type="GO" id="GO:0006820">
    <property type="term" value="P:monoatomic anion transport"/>
    <property type="evidence" value="ECO:0007669"/>
    <property type="project" value="TreeGrafter"/>
</dbReference>
<keyword evidence="3 7" id="KW-0812">Transmembrane</keyword>
<keyword evidence="5 7" id="KW-1133">Transmembrane helix</keyword>
<dbReference type="Gene3D" id="1.20.1250.20">
    <property type="entry name" value="MFS general substrate transporter like domains"/>
    <property type="match status" value="2"/>
</dbReference>
<feature type="transmembrane region" description="Helical" evidence="7">
    <location>
        <begin position="16"/>
        <end position="40"/>
    </location>
</feature>
<dbReference type="GeneID" id="105368946"/>
<gene>
    <name evidence="10" type="primary">LOC105368946</name>
</gene>
<dbReference type="GO" id="GO:0016020">
    <property type="term" value="C:membrane"/>
    <property type="evidence" value="ECO:0007669"/>
    <property type="project" value="UniProtKB-SubCell"/>
</dbReference>
<sequence>MSSQWKECCSGISQRWICVIMTFFSLFCAYTIRVCLSIAITEMAKPNNETLLISDDTCRPERAPGSASSANSTAFETARVGGTYEWSEYTQGVILSSFYWGYVITHIPGGMIAEKFGGKYTLGLGILWNAIFTILTPLGVKLGGATALIVLRVLVGLAQGAAYPALNVMLAQWVPIEERSKAGSLVFAGAPLGTVFATTISGLILHYSDDGWPTVFYFFGGVSVLWFIVWVLVCYNSPSEHPFVTDAEAKFLQEQLSRHKHAKPPAVPWGHVLRSLPVWALVAAMVGHGWGFLTMISDLPKYMSSVLKFSIENNGYLSSLPYLCMWFGSILTSWVADWLIARRHMSTSNVRKLGNSIASVGPALFIVGASYAGCDRVYVVTMIALGMTLMGAALPSMKVNGLDLSPNYAGSLMALTNGIGAFTGIVTPYIVGVLTPNQTLSEWRLVFWIICAVFLASNLVFVLWADGDVQYWNDPDFLRQEKSDKRARKVKESIELLTIQNNSSTK</sequence>